<evidence type="ECO:0000313" key="2">
    <source>
        <dbReference type="Proteomes" id="UP000014680"/>
    </source>
</evidence>
<keyword evidence="2" id="KW-1185">Reference proteome</keyword>
<protein>
    <submittedName>
        <fullName evidence="1">Uncharacterized protein</fullName>
    </submittedName>
</protein>
<proteinExistence type="predicted"/>
<reference evidence="1 2" key="1">
    <citation type="submission" date="2012-10" db="EMBL/GenBank/DDBJ databases">
        <authorList>
            <person name="Zafar N."/>
            <person name="Inman J."/>
            <person name="Hall N."/>
            <person name="Lorenzi H."/>
            <person name="Caler E."/>
        </authorList>
    </citation>
    <scope>NUCLEOTIDE SEQUENCE [LARGE SCALE GENOMIC DNA]</scope>
    <source>
        <strain evidence="1 2">IP1</strain>
    </source>
</reference>
<dbReference type="GeneID" id="14885764"/>
<evidence type="ECO:0000313" key="1">
    <source>
        <dbReference type="EMBL" id="ELP86786.1"/>
    </source>
</evidence>
<dbReference type="RefSeq" id="XP_004253557.1">
    <property type="nucleotide sequence ID" value="XM_004253509.1"/>
</dbReference>
<dbReference type="AlphaFoldDB" id="A0A0A1TZ26"/>
<accession>A0A0A1TZ26</accession>
<dbReference type="Proteomes" id="UP000014680">
    <property type="component" value="Unassembled WGS sequence"/>
</dbReference>
<organism evidence="1 2">
    <name type="scientific">Entamoeba invadens IP1</name>
    <dbReference type="NCBI Taxonomy" id="370355"/>
    <lineage>
        <taxon>Eukaryota</taxon>
        <taxon>Amoebozoa</taxon>
        <taxon>Evosea</taxon>
        <taxon>Archamoebae</taxon>
        <taxon>Mastigamoebida</taxon>
        <taxon>Entamoebidae</taxon>
        <taxon>Entamoeba</taxon>
    </lineage>
</organism>
<name>A0A0A1TZ26_ENTIV</name>
<dbReference type="EMBL" id="KB206930">
    <property type="protein sequence ID" value="ELP86786.1"/>
    <property type="molecule type" value="Genomic_DNA"/>
</dbReference>
<gene>
    <name evidence="1" type="ORF">EIN_528650</name>
</gene>
<dbReference type="KEGG" id="eiv:EIN_528650"/>
<dbReference type="VEuPathDB" id="AmoebaDB:EIN_528650"/>
<sequence length="591" mass="68865">MKLEPFYLANVVLYINDKMLFKTLRTVSKSITIAIDMLRTNPIYITRNPKYVCSVFPKINTFRSTPSFSYDLLKAFRTKISFLDFSQEIFSVDNKVFLDEEFCNKVVSLRIFQTDLTKIGRFKKLKKLYVENCANFDDFKMLENIEDLRVITFYMKNSKLKKQKSAIYKKFSKSEIFKNQGKFRRTKIWFVIDEKADNPQEDLMENVAFYYYENYKIIKESHANFLLQKPEIKYTFNSQKEDDEIYIENFENVEVDIISAGDVKLQNIQTNKLKVTNINSEISLVIPKVDEISVISGNERTVVVNPKELFSAFNVMLSGNVSLLESQFCFNKNLRQLKVISVRFFDFSVFLCPNLETADIEADFERLDFSKCNKLLFLKTKNYDRRGSILVPNGVEHFEAVGTGNGISIFGAGVDTKVTGNVIEFCIPQIEFETLFLDLSTDFQTTKITFSEFLETKVIKKKVPILRTNNVKINGCFNIDTLALLCGTKHVEICNNKLLKLDIYITDTEGMVFKEFVKGQIEYLINTKTDSRKRKKDYDNEIRKRLKYLDISDHSKKCVSGWENIVQNPSIHFYIEENVGDGQKKWSKMEK</sequence>